<dbReference type="EMBL" id="MDDG01000001">
    <property type="protein sequence ID" value="OQE47510.1"/>
    <property type="molecule type" value="Genomic_DNA"/>
</dbReference>
<sequence length="55" mass="6354">MRQMDYRDIRPREIPASFATSDFVRDAGWLVKRAVRWVSPAVPGLPYARHMLGPL</sequence>
<dbReference type="Proteomes" id="UP000191500">
    <property type="component" value="Unassembled WGS sequence"/>
</dbReference>
<reference evidence="2" key="1">
    <citation type="journal article" date="2017" name="Nat. Microbiol.">
        <title>Global analysis of biosynthetic gene clusters reveals vast potential of secondary metabolite production in Penicillium species.</title>
        <authorList>
            <person name="Nielsen J.C."/>
            <person name="Grijseels S."/>
            <person name="Prigent S."/>
            <person name="Ji B."/>
            <person name="Dainat J."/>
            <person name="Nielsen K.F."/>
            <person name="Frisvad J.C."/>
            <person name="Workman M."/>
            <person name="Nielsen J."/>
        </authorList>
    </citation>
    <scope>NUCLEOTIDE SEQUENCE [LARGE SCALE GENOMIC DNA]</scope>
    <source>
        <strain evidence="2">IBT 31321</strain>
    </source>
</reference>
<name>A0A1V6VA18_9EURO</name>
<evidence type="ECO:0000313" key="2">
    <source>
        <dbReference type="Proteomes" id="UP000191500"/>
    </source>
</evidence>
<organism evidence="1 2">
    <name type="scientific">Penicillium coprophilum</name>
    <dbReference type="NCBI Taxonomy" id="36646"/>
    <lineage>
        <taxon>Eukaryota</taxon>
        <taxon>Fungi</taxon>
        <taxon>Dikarya</taxon>
        <taxon>Ascomycota</taxon>
        <taxon>Pezizomycotina</taxon>
        <taxon>Eurotiomycetes</taxon>
        <taxon>Eurotiomycetidae</taxon>
        <taxon>Eurotiales</taxon>
        <taxon>Aspergillaceae</taxon>
        <taxon>Penicillium</taxon>
    </lineage>
</organism>
<comment type="caution">
    <text evidence="1">The sequence shown here is derived from an EMBL/GenBank/DDBJ whole genome shotgun (WGS) entry which is preliminary data.</text>
</comment>
<proteinExistence type="predicted"/>
<accession>A0A1V6VA18</accession>
<keyword evidence="2" id="KW-1185">Reference proteome</keyword>
<gene>
    <name evidence="1" type="ORF">PENCOP_c001G00533</name>
</gene>
<evidence type="ECO:0000313" key="1">
    <source>
        <dbReference type="EMBL" id="OQE47510.1"/>
    </source>
</evidence>
<protein>
    <submittedName>
        <fullName evidence="1">Uncharacterized protein</fullName>
    </submittedName>
</protein>
<dbReference type="AlphaFoldDB" id="A0A1V6VA18"/>